<evidence type="ECO:0000313" key="3">
    <source>
        <dbReference type="Proteomes" id="UP000696294"/>
    </source>
</evidence>
<reference evidence="2 3" key="1">
    <citation type="submission" date="2020-03" db="EMBL/GenBank/DDBJ databases">
        <title>WGS of actinomycetes isolated from Thailand.</title>
        <authorList>
            <person name="Thawai C."/>
        </authorList>
    </citation>
    <scope>NUCLEOTIDE SEQUENCE [LARGE SCALE GENOMIC DNA]</scope>
    <source>
        <strain evidence="2 3">FMUSA5-5</strain>
    </source>
</reference>
<dbReference type="EMBL" id="JAATEP010000011">
    <property type="protein sequence ID" value="NJP91288.1"/>
    <property type="molecule type" value="Genomic_DNA"/>
</dbReference>
<proteinExistence type="predicted"/>
<gene>
    <name evidence="2" type="ORF">HCN51_17800</name>
</gene>
<feature type="region of interest" description="Disordered" evidence="1">
    <location>
        <begin position="247"/>
        <end position="267"/>
    </location>
</feature>
<organism evidence="2 3">
    <name type="scientific">Nonomuraea composti</name>
    <dbReference type="NCBI Taxonomy" id="2720023"/>
    <lineage>
        <taxon>Bacteria</taxon>
        <taxon>Bacillati</taxon>
        <taxon>Actinomycetota</taxon>
        <taxon>Actinomycetes</taxon>
        <taxon>Streptosporangiales</taxon>
        <taxon>Streptosporangiaceae</taxon>
        <taxon>Nonomuraea</taxon>
    </lineage>
</organism>
<dbReference type="RefSeq" id="WP_168010697.1">
    <property type="nucleotide sequence ID" value="NZ_JAATEP010000011.1"/>
</dbReference>
<name>A0ABX1B8P2_9ACTN</name>
<evidence type="ECO:0000256" key="1">
    <source>
        <dbReference type="SAM" id="MobiDB-lite"/>
    </source>
</evidence>
<dbReference type="Proteomes" id="UP000696294">
    <property type="component" value="Unassembled WGS sequence"/>
</dbReference>
<comment type="caution">
    <text evidence="2">The sequence shown here is derived from an EMBL/GenBank/DDBJ whole genome shotgun (WGS) entry which is preliminary data.</text>
</comment>
<feature type="compositionally biased region" description="Basic and acidic residues" evidence="1">
    <location>
        <begin position="257"/>
        <end position="267"/>
    </location>
</feature>
<protein>
    <submittedName>
        <fullName evidence="2">Uncharacterized protein</fullName>
    </submittedName>
</protein>
<keyword evidence="3" id="KW-1185">Reference proteome</keyword>
<evidence type="ECO:0000313" key="2">
    <source>
        <dbReference type="EMBL" id="NJP91288.1"/>
    </source>
</evidence>
<accession>A0ABX1B8P2</accession>
<sequence>MTVASSRDPSECVELRRNHREPGVRAVLAGGRLVSVGVEPWLTREPPETVAALVAEAVDAAFARESPVDAAVPFVEPLALARELRAVRADLDARMARVTASIEVSAAALRARAGVPLLDFGELFDRLIEMLETIGGVPDGDVRGTSEGPVSAVCAPGPRLVALSVTARALYGGPRALGERVVDGVNAALDDLRYGLLRRRAEAGAGTEEIMARVEELRGLGVRRMRAYARAMAAMMDEVGAAGAVGPVTGGPSGGRGRGERVVGREP</sequence>